<sequence length="97" mass="10691">MSYLCNSSTQQWSNMTPDTEITADLSVRHQHSSPAQACLSVCLHRSRPQRHLDNSTVTRRKMTSAVTEEEEEEEEELRLSGAAQLLLPPPAAAAGSI</sequence>
<evidence type="ECO:0000313" key="2">
    <source>
        <dbReference type="EMBL" id="TKS80926.1"/>
    </source>
</evidence>
<feature type="region of interest" description="Disordered" evidence="1">
    <location>
        <begin position="54"/>
        <end position="74"/>
    </location>
</feature>
<dbReference type="Proteomes" id="UP000298787">
    <property type="component" value="Chromosome 13"/>
</dbReference>
<dbReference type="AlphaFoldDB" id="A0A4U5UZT9"/>
<protein>
    <submittedName>
        <fullName evidence="2">Uncharacterized protein</fullName>
    </submittedName>
</protein>
<organism evidence="2 3">
    <name type="scientific">Collichthys lucidus</name>
    <name type="common">Big head croaker</name>
    <name type="synonym">Sciaena lucida</name>
    <dbReference type="NCBI Taxonomy" id="240159"/>
    <lineage>
        <taxon>Eukaryota</taxon>
        <taxon>Metazoa</taxon>
        <taxon>Chordata</taxon>
        <taxon>Craniata</taxon>
        <taxon>Vertebrata</taxon>
        <taxon>Euteleostomi</taxon>
        <taxon>Actinopterygii</taxon>
        <taxon>Neopterygii</taxon>
        <taxon>Teleostei</taxon>
        <taxon>Neoteleostei</taxon>
        <taxon>Acanthomorphata</taxon>
        <taxon>Eupercaria</taxon>
        <taxon>Sciaenidae</taxon>
        <taxon>Collichthys</taxon>
    </lineage>
</organism>
<keyword evidence="3" id="KW-1185">Reference proteome</keyword>
<accession>A0A4U5UZT9</accession>
<evidence type="ECO:0000313" key="3">
    <source>
        <dbReference type="Proteomes" id="UP000298787"/>
    </source>
</evidence>
<gene>
    <name evidence="2" type="ORF">D9C73_015030</name>
</gene>
<name>A0A4U5UZT9_COLLU</name>
<reference evidence="2 3" key="1">
    <citation type="submission" date="2019-01" db="EMBL/GenBank/DDBJ databases">
        <title>Genome Assembly of Collichthys lucidus.</title>
        <authorList>
            <person name="Cai M."/>
            <person name="Xiao S."/>
        </authorList>
    </citation>
    <scope>NUCLEOTIDE SEQUENCE [LARGE SCALE GENOMIC DNA]</scope>
    <source>
        <strain evidence="2">JT15FE1705JMU</strain>
        <tissue evidence="2">Muscle</tissue>
    </source>
</reference>
<evidence type="ECO:0000256" key="1">
    <source>
        <dbReference type="SAM" id="MobiDB-lite"/>
    </source>
</evidence>
<proteinExistence type="predicted"/>
<dbReference type="EMBL" id="CM014090">
    <property type="protein sequence ID" value="TKS80926.1"/>
    <property type="molecule type" value="Genomic_DNA"/>
</dbReference>